<accession>A0A915JNP4</accession>
<keyword evidence="1" id="KW-1185">Reference proteome</keyword>
<dbReference type="WBParaSite" id="nRc.2.0.1.t27566-RA">
    <property type="protein sequence ID" value="nRc.2.0.1.t27566-RA"/>
    <property type="gene ID" value="nRc.2.0.1.g27566"/>
</dbReference>
<evidence type="ECO:0000313" key="2">
    <source>
        <dbReference type="WBParaSite" id="nRc.2.0.1.t27566-RA"/>
    </source>
</evidence>
<reference evidence="2" key="1">
    <citation type="submission" date="2022-11" db="UniProtKB">
        <authorList>
            <consortium name="WormBaseParasite"/>
        </authorList>
    </citation>
    <scope>IDENTIFICATION</scope>
</reference>
<evidence type="ECO:0000313" key="1">
    <source>
        <dbReference type="Proteomes" id="UP000887565"/>
    </source>
</evidence>
<name>A0A915JNP4_ROMCU</name>
<proteinExistence type="predicted"/>
<protein>
    <submittedName>
        <fullName evidence="2">Uncharacterized protein</fullName>
    </submittedName>
</protein>
<organism evidence="1 2">
    <name type="scientific">Romanomermis culicivorax</name>
    <name type="common">Nematode worm</name>
    <dbReference type="NCBI Taxonomy" id="13658"/>
    <lineage>
        <taxon>Eukaryota</taxon>
        <taxon>Metazoa</taxon>
        <taxon>Ecdysozoa</taxon>
        <taxon>Nematoda</taxon>
        <taxon>Enoplea</taxon>
        <taxon>Dorylaimia</taxon>
        <taxon>Mermithida</taxon>
        <taxon>Mermithoidea</taxon>
        <taxon>Mermithidae</taxon>
        <taxon>Romanomermis</taxon>
    </lineage>
</organism>
<dbReference type="AlphaFoldDB" id="A0A915JNP4"/>
<sequence>MDKMYREAYFENIESGYEQFYKYQVQNKKNDKSGKHQCFSNTFAFVITSPWTDGIDVAPFKIAECTVNLVCVEKYKKETLTFDVKWIDNIMIYEFEIWMTYPMFYVFFSASKMIV</sequence>
<dbReference type="Proteomes" id="UP000887565">
    <property type="component" value="Unplaced"/>
</dbReference>